<dbReference type="InterPro" id="IPR006015">
    <property type="entry name" value="Universal_stress_UspA"/>
</dbReference>
<dbReference type="AlphaFoldDB" id="A0A150IN66"/>
<accession>A0A150IN66</accession>
<comment type="similarity">
    <text evidence="1">Belongs to the universal stress protein A family.</text>
</comment>
<name>A0A150IN66_9EURY</name>
<dbReference type="InterPro" id="IPR014729">
    <property type="entry name" value="Rossmann-like_a/b/a_fold"/>
</dbReference>
<comment type="caution">
    <text evidence="3">The sequence shown here is derived from an EMBL/GenBank/DDBJ whole genome shotgun (WGS) entry which is preliminary data.</text>
</comment>
<organism evidence="3 4">
    <name type="scientific">Candidatus Methanofastidiosum methylothiophilum</name>
    <dbReference type="NCBI Taxonomy" id="1705564"/>
    <lineage>
        <taxon>Archaea</taxon>
        <taxon>Methanobacteriati</taxon>
        <taxon>Methanobacteriota</taxon>
        <taxon>Stenosarchaea group</taxon>
        <taxon>Candidatus Methanofastidiosia</taxon>
        <taxon>Candidatus Methanofastidiosales</taxon>
        <taxon>Candidatus Methanofastidiosaceae</taxon>
        <taxon>Candidatus Methanofastidiosum</taxon>
    </lineage>
</organism>
<dbReference type="Pfam" id="PF00582">
    <property type="entry name" value="Usp"/>
    <property type="match status" value="1"/>
</dbReference>
<dbReference type="PANTHER" id="PTHR46268">
    <property type="entry name" value="STRESS RESPONSE PROTEIN NHAX"/>
    <property type="match status" value="1"/>
</dbReference>
<dbReference type="CDD" id="cd00293">
    <property type="entry name" value="USP-like"/>
    <property type="match status" value="1"/>
</dbReference>
<dbReference type="Proteomes" id="UP000075578">
    <property type="component" value="Unassembled WGS sequence"/>
</dbReference>
<reference evidence="3 4" key="1">
    <citation type="journal article" date="2016" name="ISME J.">
        <title>Chasing the elusive Euryarchaeota class WSA2: genomes reveal a uniquely fastidious methyl-reducing methanogen.</title>
        <authorList>
            <person name="Nobu M.K."/>
            <person name="Narihiro T."/>
            <person name="Kuroda K."/>
            <person name="Mei R."/>
            <person name="Liu W.T."/>
        </authorList>
    </citation>
    <scope>NUCLEOTIDE SEQUENCE [LARGE SCALE GENOMIC DNA]</scope>
    <source>
        <strain evidence="3">U1lsi0528_Bin089</strain>
    </source>
</reference>
<dbReference type="SUPFAM" id="SSF52402">
    <property type="entry name" value="Adenine nucleotide alpha hydrolases-like"/>
    <property type="match status" value="1"/>
</dbReference>
<evidence type="ECO:0000256" key="1">
    <source>
        <dbReference type="ARBA" id="ARBA00008791"/>
    </source>
</evidence>
<dbReference type="Gene3D" id="3.40.50.620">
    <property type="entry name" value="HUPs"/>
    <property type="match status" value="1"/>
</dbReference>
<evidence type="ECO:0000313" key="3">
    <source>
        <dbReference type="EMBL" id="KYC46459.1"/>
    </source>
</evidence>
<dbReference type="PRINTS" id="PR01438">
    <property type="entry name" value="UNVRSLSTRESS"/>
</dbReference>
<dbReference type="PANTHER" id="PTHR46268:SF6">
    <property type="entry name" value="UNIVERSAL STRESS PROTEIN UP12"/>
    <property type="match status" value="1"/>
</dbReference>
<dbReference type="InterPro" id="IPR006016">
    <property type="entry name" value="UspA"/>
</dbReference>
<gene>
    <name evidence="3" type="ORF">AMQ74_01824</name>
</gene>
<dbReference type="EMBL" id="LNGD01000207">
    <property type="protein sequence ID" value="KYC46459.1"/>
    <property type="molecule type" value="Genomic_DNA"/>
</dbReference>
<sequence length="194" mass="21937">MLKKLGNQKIYKEVTLFSIGDIMNGEPINKILIPVDGSETSQKAVEYASWVASKTGAKIVMLHVVDADKQKLTYEGMDRFTPEWKDKIKGTDDIKRYSPFFEEQLNCMLEDPICRRGNNVLKEMTKFAEKHGIKAKTLLKLGRVVDTIIQTAEDEKCDHIIMGTKGLTGIKSLLMGHVANDVVKYSPYRVTIVR</sequence>
<proteinExistence type="inferred from homology"/>
<evidence type="ECO:0000259" key="2">
    <source>
        <dbReference type="Pfam" id="PF00582"/>
    </source>
</evidence>
<feature type="domain" description="UspA" evidence="2">
    <location>
        <begin position="29"/>
        <end position="194"/>
    </location>
</feature>
<protein>
    <submittedName>
        <fullName evidence="3">Universal stress protein</fullName>
    </submittedName>
</protein>
<evidence type="ECO:0000313" key="4">
    <source>
        <dbReference type="Proteomes" id="UP000075578"/>
    </source>
</evidence>